<dbReference type="Pfam" id="PF21686">
    <property type="entry name" value="LigD_Prim-Pol"/>
    <property type="match status" value="1"/>
</dbReference>
<dbReference type="NCBIfam" id="TIGR02778">
    <property type="entry name" value="ligD_pol"/>
    <property type="match status" value="1"/>
</dbReference>
<proteinExistence type="predicted"/>
<dbReference type="Proteomes" id="UP001166021">
    <property type="component" value="Unassembled WGS sequence"/>
</dbReference>
<dbReference type="EMBL" id="JABTCF010000006">
    <property type="protein sequence ID" value="MBD0778455.1"/>
    <property type="molecule type" value="Genomic_DNA"/>
</dbReference>
<evidence type="ECO:0000313" key="3">
    <source>
        <dbReference type="Proteomes" id="UP001166021"/>
    </source>
</evidence>
<accession>A0ABR7V0U4</accession>
<dbReference type="RefSeq" id="WP_188243934.1">
    <property type="nucleotide sequence ID" value="NZ_JABTCF010000006.1"/>
</dbReference>
<evidence type="ECO:0000259" key="1">
    <source>
        <dbReference type="Pfam" id="PF21686"/>
    </source>
</evidence>
<name>A0ABR7V0U4_9FLAO</name>
<sequence>MSSSQIKHNEKLLFPISGITKGNLIDYYNSVAGHMLPYLKDRPLTLHRFPNGIAEEGFFQKNASDYFPQWIKTVKVKKKDGWVNHVICNNKETLAYLAYQGTITFHISLSKIDKLDYPDRLIFDLDPSGHNFGQVLKGVQILRGLLAEQLGLPAYVMTTGSKGLHLVIPLMRVEHFDEVRDFAKKVATYLAEKHPEDFTIAIHKDERKGRLFLDYLRNSYGQTTVCPFSVRALENAPVAAPIFWKELYEINDSQAFNIHTVPKRLKHMNDPWENFTKNAVMLSDAKKSMEKLISG</sequence>
<gene>
    <name evidence="2" type="ORF">HPE56_11675</name>
</gene>
<dbReference type="SUPFAM" id="SSF56747">
    <property type="entry name" value="Prim-pol domain"/>
    <property type="match status" value="1"/>
</dbReference>
<organism evidence="2 3">
    <name type="scientific">Maribacter aquimaris</name>
    <dbReference type="NCBI Taxonomy" id="2737171"/>
    <lineage>
        <taxon>Bacteria</taxon>
        <taxon>Pseudomonadati</taxon>
        <taxon>Bacteroidota</taxon>
        <taxon>Flavobacteriia</taxon>
        <taxon>Flavobacteriales</taxon>
        <taxon>Flavobacteriaceae</taxon>
        <taxon>Maribacter</taxon>
    </lineage>
</organism>
<reference evidence="2" key="1">
    <citation type="submission" date="2020-05" db="EMBL/GenBank/DDBJ databases">
        <title>The draft genome sequence of Maribacter sp. ANRC-HE7.</title>
        <authorList>
            <person name="Mu L."/>
        </authorList>
    </citation>
    <scope>NUCLEOTIDE SEQUENCE</scope>
    <source>
        <strain evidence="2">ANRC-HE7</strain>
    </source>
</reference>
<dbReference type="GO" id="GO:0016874">
    <property type="term" value="F:ligase activity"/>
    <property type="evidence" value="ECO:0007669"/>
    <property type="project" value="UniProtKB-KW"/>
</dbReference>
<evidence type="ECO:0000313" key="2">
    <source>
        <dbReference type="EMBL" id="MBD0778455.1"/>
    </source>
</evidence>
<feature type="domain" description="DNA ligase D polymerase" evidence="1">
    <location>
        <begin position="20"/>
        <end position="272"/>
    </location>
</feature>
<dbReference type="CDD" id="cd04861">
    <property type="entry name" value="LigD_Pol_like"/>
    <property type="match status" value="1"/>
</dbReference>
<dbReference type="Gene3D" id="3.90.920.10">
    <property type="entry name" value="DNA primase, PRIM domain"/>
    <property type="match status" value="1"/>
</dbReference>
<dbReference type="PANTHER" id="PTHR42705:SF2">
    <property type="entry name" value="BIFUNCTIONAL NON-HOMOLOGOUS END JOINING PROTEIN LIGD"/>
    <property type="match status" value="1"/>
</dbReference>
<dbReference type="InterPro" id="IPR014145">
    <property type="entry name" value="LigD_pol_dom"/>
</dbReference>
<keyword evidence="2" id="KW-0436">Ligase</keyword>
<dbReference type="InterPro" id="IPR052171">
    <property type="entry name" value="NHEJ_LigD"/>
</dbReference>
<keyword evidence="3" id="KW-1185">Reference proteome</keyword>
<dbReference type="PANTHER" id="PTHR42705">
    <property type="entry name" value="BIFUNCTIONAL NON-HOMOLOGOUS END JOINING PROTEIN LIGD"/>
    <property type="match status" value="1"/>
</dbReference>
<comment type="caution">
    <text evidence="2">The sequence shown here is derived from an EMBL/GenBank/DDBJ whole genome shotgun (WGS) entry which is preliminary data.</text>
</comment>
<protein>
    <submittedName>
        <fullName evidence="2">ATP-dependent DNA ligase</fullName>
    </submittedName>
</protein>